<proteinExistence type="predicted"/>
<evidence type="ECO:0000313" key="2">
    <source>
        <dbReference type="WBParaSite" id="Pan_g15018.t1"/>
    </source>
</evidence>
<evidence type="ECO:0000313" key="1">
    <source>
        <dbReference type="Proteomes" id="UP000492821"/>
    </source>
</evidence>
<keyword evidence="1" id="KW-1185">Reference proteome</keyword>
<sequence>MPYPIAKLAYGLRCRLALLATPKERYNFQVAAGSTNICPPKLEIYKDISGLDVSTDSEHLLIATIDGIPVTSKKLLIQCTIMLNVHELQAHHLKQDFFDDFVLDSFCITLYNCKVDENFYSWIDDLCQYQNPTLTRFVICGTPEQLGVISVEKIVKLLKKQKCKFTLYILVQSNTTTWFYSLMKLMDQNLRKWTNNSEEQKAVVHVCNEASNTHTTCLYY</sequence>
<reference evidence="1" key="1">
    <citation type="journal article" date="2013" name="Genetics">
        <title>The draft genome and transcriptome of Panagrellus redivivus are shaped by the harsh demands of a free-living lifestyle.</title>
        <authorList>
            <person name="Srinivasan J."/>
            <person name="Dillman A.R."/>
            <person name="Macchietto M.G."/>
            <person name="Heikkinen L."/>
            <person name="Lakso M."/>
            <person name="Fracchia K.M."/>
            <person name="Antoshechkin I."/>
            <person name="Mortazavi A."/>
            <person name="Wong G."/>
            <person name="Sternberg P.W."/>
        </authorList>
    </citation>
    <scope>NUCLEOTIDE SEQUENCE [LARGE SCALE GENOMIC DNA]</scope>
    <source>
        <strain evidence="1">MT8872</strain>
    </source>
</reference>
<protein>
    <submittedName>
        <fullName evidence="2">AIG1-type G domain-containing protein</fullName>
    </submittedName>
</protein>
<dbReference type="WBParaSite" id="Pan_g15018.t1">
    <property type="protein sequence ID" value="Pan_g15018.t1"/>
    <property type="gene ID" value="Pan_g15018"/>
</dbReference>
<dbReference type="AlphaFoldDB" id="A0A7E4V0H1"/>
<reference evidence="2" key="2">
    <citation type="submission" date="2020-10" db="UniProtKB">
        <authorList>
            <consortium name="WormBaseParasite"/>
        </authorList>
    </citation>
    <scope>IDENTIFICATION</scope>
</reference>
<dbReference type="Proteomes" id="UP000492821">
    <property type="component" value="Unassembled WGS sequence"/>
</dbReference>
<name>A0A7E4V0H1_PANRE</name>
<organism evidence="1 2">
    <name type="scientific">Panagrellus redivivus</name>
    <name type="common">Microworm</name>
    <dbReference type="NCBI Taxonomy" id="6233"/>
    <lineage>
        <taxon>Eukaryota</taxon>
        <taxon>Metazoa</taxon>
        <taxon>Ecdysozoa</taxon>
        <taxon>Nematoda</taxon>
        <taxon>Chromadorea</taxon>
        <taxon>Rhabditida</taxon>
        <taxon>Tylenchina</taxon>
        <taxon>Panagrolaimomorpha</taxon>
        <taxon>Panagrolaimoidea</taxon>
        <taxon>Panagrolaimidae</taxon>
        <taxon>Panagrellus</taxon>
    </lineage>
</organism>
<accession>A0A7E4V0H1</accession>